<proteinExistence type="inferred from homology"/>
<keyword evidence="5" id="KW-0811">Translocation</keyword>
<feature type="transmembrane region" description="Helical" evidence="5">
    <location>
        <begin position="204"/>
        <end position="219"/>
    </location>
</feature>
<keyword evidence="4 5" id="KW-0472">Membrane</keyword>
<comment type="subcellular location">
    <subcellularLocation>
        <location evidence="5">Cell membrane</location>
        <topology evidence="5">Multi-pass membrane protein</topology>
    </subcellularLocation>
    <subcellularLocation>
        <location evidence="1">Membrane</location>
        <topology evidence="1">Multi-pass membrane protein</topology>
    </subcellularLocation>
</comment>
<evidence type="ECO:0000256" key="4">
    <source>
        <dbReference type="ARBA" id="ARBA00023136"/>
    </source>
</evidence>
<evidence type="ECO:0000313" key="6">
    <source>
        <dbReference type="EMBL" id="RNJ27457.1"/>
    </source>
</evidence>
<keyword evidence="2 5" id="KW-0812">Transmembrane</keyword>
<comment type="similarity">
    <text evidence="5">Belongs to the TatC family.</text>
</comment>
<comment type="function">
    <text evidence="5">Part of the twin-arginine translocation (Tat) system that transports large folded proteins containing a characteristic twin-arginine motif in their signal peptide across membranes.</text>
</comment>
<keyword evidence="5" id="KW-0813">Transport</keyword>
<feature type="transmembrane region" description="Helical" evidence="5">
    <location>
        <begin position="167"/>
        <end position="192"/>
    </location>
</feature>
<dbReference type="InterPro" id="IPR002033">
    <property type="entry name" value="TatC"/>
</dbReference>
<accession>A0AAJ4UWT9</accession>
<dbReference type="EMBL" id="RJJC01000001">
    <property type="protein sequence ID" value="RNJ27457.1"/>
    <property type="molecule type" value="Genomic_DNA"/>
</dbReference>
<dbReference type="HAMAP" id="MF_00902">
    <property type="entry name" value="TatC"/>
    <property type="match status" value="1"/>
</dbReference>
<feature type="transmembrane region" description="Helical" evidence="5">
    <location>
        <begin position="84"/>
        <end position="104"/>
    </location>
</feature>
<protein>
    <recommendedName>
        <fullName evidence="5">Sec-independent protein translocase protein TatC</fullName>
    </recommendedName>
</protein>
<dbReference type="AlphaFoldDB" id="A0AAJ4UWT9"/>
<organism evidence="6 7">
    <name type="scientific">Halosegnis longus</name>
    <dbReference type="NCBI Taxonomy" id="2216012"/>
    <lineage>
        <taxon>Archaea</taxon>
        <taxon>Methanobacteriati</taxon>
        <taxon>Methanobacteriota</taxon>
        <taxon>Stenosarchaea group</taxon>
        <taxon>Halobacteria</taxon>
        <taxon>Halobacteriales</taxon>
        <taxon>Natronomonadaceae</taxon>
        <taxon>Halosegnis</taxon>
    </lineage>
</organism>
<evidence type="ECO:0000256" key="5">
    <source>
        <dbReference type="HAMAP-Rule" id="MF_00902"/>
    </source>
</evidence>
<reference evidence="6 7" key="1">
    <citation type="submission" date="2018-11" db="EMBL/GenBank/DDBJ databases">
        <title>Genome sequences of Natronomonas sp. CBA1133.</title>
        <authorList>
            <person name="Roh S.W."/>
            <person name="Cha I.-T."/>
        </authorList>
    </citation>
    <scope>NUCLEOTIDE SEQUENCE [LARGE SCALE GENOMIC DNA]</scope>
    <source>
        <strain evidence="6 7">CBA1133</strain>
    </source>
</reference>
<keyword evidence="3 5" id="KW-1133">Transmembrane helix</keyword>
<dbReference type="PANTHER" id="PTHR30371">
    <property type="entry name" value="SEC-INDEPENDENT PROTEIN TRANSLOCASE PROTEIN TATC"/>
    <property type="match status" value="1"/>
</dbReference>
<feature type="transmembrane region" description="Helical" evidence="5">
    <location>
        <begin position="14"/>
        <end position="36"/>
    </location>
</feature>
<feature type="transmembrane region" description="Helical" evidence="5">
    <location>
        <begin position="225"/>
        <end position="244"/>
    </location>
</feature>
<dbReference type="GO" id="GO:0033281">
    <property type="term" value="C:TAT protein transport complex"/>
    <property type="evidence" value="ECO:0007669"/>
    <property type="project" value="UniProtKB-UniRule"/>
</dbReference>
<evidence type="ECO:0000256" key="2">
    <source>
        <dbReference type="ARBA" id="ARBA00022692"/>
    </source>
</evidence>
<dbReference type="GO" id="GO:0043953">
    <property type="term" value="P:protein transport by the Tat complex"/>
    <property type="evidence" value="ECO:0007669"/>
    <property type="project" value="UniProtKB-UniRule"/>
</dbReference>
<dbReference type="GO" id="GO:0065002">
    <property type="term" value="P:intracellular protein transmembrane transport"/>
    <property type="evidence" value="ECO:0007669"/>
    <property type="project" value="TreeGrafter"/>
</dbReference>
<feature type="transmembrane region" description="Helical" evidence="5">
    <location>
        <begin position="125"/>
        <end position="147"/>
    </location>
</feature>
<comment type="caution">
    <text evidence="6">The sequence shown here is derived from an EMBL/GenBank/DDBJ whole genome shotgun (WGS) entry which is preliminary data.</text>
</comment>
<evidence type="ECO:0000256" key="3">
    <source>
        <dbReference type="ARBA" id="ARBA00022989"/>
    </source>
</evidence>
<dbReference type="Proteomes" id="UP000270581">
    <property type="component" value="Unassembled WGS sequence"/>
</dbReference>
<evidence type="ECO:0000313" key="7">
    <source>
        <dbReference type="Proteomes" id="UP000270581"/>
    </source>
</evidence>
<keyword evidence="5" id="KW-0653">Protein transport</keyword>
<dbReference type="Pfam" id="PF00902">
    <property type="entry name" value="TatC"/>
    <property type="match status" value="1"/>
</dbReference>
<evidence type="ECO:0000256" key="1">
    <source>
        <dbReference type="ARBA" id="ARBA00004141"/>
    </source>
</evidence>
<keyword evidence="5" id="KW-1003">Cell membrane</keyword>
<gene>
    <name evidence="5" type="primary">tatC</name>
    <name evidence="6" type="ORF">Nmn1133_00950</name>
</gene>
<dbReference type="PRINTS" id="PR01840">
    <property type="entry name" value="TATCFAMILY"/>
</dbReference>
<dbReference type="GO" id="GO:0009977">
    <property type="term" value="F:proton motive force dependent protein transmembrane transporter activity"/>
    <property type="evidence" value="ECO:0007669"/>
    <property type="project" value="TreeGrafter"/>
</dbReference>
<keyword evidence="7" id="KW-1185">Reference proteome</keyword>
<sequence length="250" mass="27680">MPLADHIEEMVKRLGVVIVAMAAVSGVVFPFATYLINFLWFNYLPGSEEICRQVAQVGATNVDPQTACARVYHPLAVVLARLKVATLAGFVVALPLFVYETYLFMRPGLYPTERRYYLASVPTSLVLAAAGMLFAHHLVIPILFDYFVGYSQGATTLAFGLTDTFDLIVLMLGAFAIVFQIPLFIMLALMMGLVTRTWLQRRRLIFWGLFAALAFLFTGDPTGLGPIFVAVTMIVLFEGTLLLAQWTGHE</sequence>
<dbReference type="PANTHER" id="PTHR30371:SF0">
    <property type="entry name" value="SEC-INDEPENDENT PROTEIN TRANSLOCASE PROTEIN TATC, CHLOROPLASTIC-RELATED"/>
    <property type="match status" value="1"/>
</dbReference>
<name>A0AAJ4UWT9_9EURY</name>
<comment type="subunit">
    <text evidence="5">Forms a complex with TatA.</text>
</comment>